<dbReference type="InterPro" id="IPR002328">
    <property type="entry name" value="ADH_Zn_CS"/>
</dbReference>
<dbReference type="GO" id="GO:0008270">
    <property type="term" value="F:zinc ion binding"/>
    <property type="evidence" value="ECO:0007669"/>
    <property type="project" value="InterPro"/>
</dbReference>
<organism evidence="10 11">
    <name type="scientific">Gluconobacter oxydans DSM 3504</name>
    <dbReference type="NCBI Taxonomy" id="1288313"/>
    <lineage>
        <taxon>Bacteria</taxon>
        <taxon>Pseudomonadati</taxon>
        <taxon>Pseudomonadota</taxon>
        <taxon>Alphaproteobacteria</taxon>
        <taxon>Acetobacterales</taxon>
        <taxon>Acetobacteraceae</taxon>
        <taxon>Gluconobacter</taxon>
    </lineage>
</organism>
<dbReference type="EMBL" id="CP004373">
    <property type="protein sequence ID" value="AHK71344.1"/>
    <property type="molecule type" value="Genomic_DNA"/>
</dbReference>
<evidence type="ECO:0000256" key="8">
    <source>
        <dbReference type="RuleBase" id="RU361277"/>
    </source>
</evidence>
<dbReference type="KEGG" id="goy:GLS_c14560"/>
<dbReference type="PROSITE" id="PS01162">
    <property type="entry name" value="QOR_ZETA_CRYSTAL"/>
    <property type="match status" value="1"/>
</dbReference>
<keyword evidence="4" id="KW-0521">NADP</keyword>
<evidence type="ECO:0000256" key="2">
    <source>
        <dbReference type="ARBA" id="ARBA00011881"/>
    </source>
</evidence>
<comment type="similarity">
    <text evidence="8">Belongs to the zinc-containing alcohol dehydrogenase family.</text>
</comment>
<dbReference type="Proteomes" id="UP000031656">
    <property type="component" value="Chromosome"/>
</dbReference>
<keyword evidence="8" id="KW-0479">Metal-binding</keyword>
<reference evidence="10 11" key="1">
    <citation type="journal article" date="2015" name="Appl. Microbiol. Biotechnol.">
        <title>The consequence of an additional NADH dehydrogenase paralog on the growth of Gluconobacter oxydans DSM3504.</title>
        <authorList>
            <person name="Kostner D."/>
            <person name="Luchterhand B."/>
            <person name="Junker A."/>
            <person name="Volland S."/>
            <person name="Daniel R."/>
            <person name="Buchs J."/>
            <person name="Liebl W."/>
            <person name="Ehrenreich A."/>
        </authorList>
    </citation>
    <scope>NUCLEOTIDE SEQUENCE [LARGE SCALE GENOMIC DNA]</scope>
    <source>
        <strain evidence="10">DSM 3504</strain>
    </source>
</reference>
<dbReference type="EC" id="1.1.1.1" evidence="10"/>
<keyword evidence="5" id="KW-0694">RNA-binding</keyword>
<dbReference type="PANTHER" id="PTHR44154:SF1">
    <property type="entry name" value="QUINONE OXIDOREDUCTASE"/>
    <property type="match status" value="1"/>
</dbReference>
<keyword evidence="7 10" id="KW-0560">Oxidoreductase</keyword>
<keyword evidence="8" id="KW-0862">Zinc</keyword>
<evidence type="ECO:0000256" key="4">
    <source>
        <dbReference type="ARBA" id="ARBA00022857"/>
    </source>
</evidence>
<evidence type="ECO:0000256" key="6">
    <source>
        <dbReference type="ARBA" id="ARBA00022990"/>
    </source>
</evidence>
<dbReference type="InterPro" id="IPR036291">
    <property type="entry name" value="NAD(P)-bd_dom_sf"/>
</dbReference>
<comment type="subunit">
    <text evidence="2">Homotetramer.</text>
</comment>
<dbReference type="SUPFAM" id="SSF51735">
    <property type="entry name" value="NAD(P)-binding Rossmann-fold domains"/>
    <property type="match status" value="1"/>
</dbReference>
<evidence type="ECO:0000256" key="5">
    <source>
        <dbReference type="ARBA" id="ARBA00022884"/>
    </source>
</evidence>
<dbReference type="SUPFAM" id="SSF50129">
    <property type="entry name" value="GroES-like"/>
    <property type="match status" value="1"/>
</dbReference>
<accession>A0A067Z556</accession>
<dbReference type="GO" id="GO:0004022">
    <property type="term" value="F:alcohol dehydrogenase (NAD+) activity"/>
    <property type="evidence" value="ECO:0007669"/>
    <property type="project" value="UniProtKB-EC"/>
</dbReference>
<dbReference type="InterPro" id="IPR002364">
    <property type="entry name" value="Quin_OxRdtase/zeta-crystal_CS"/>
</dbReference>
<evidence type="ECO:0000256" key="7">
    <source>
        <dbReference type="ARBA" id="ARBA00023002"/>
    </source>
</evidence>
<dbReference type="HOGENOM" id="CLU_026673_11_2_5"/>
<dbReference type="AlphaFoldDB" id="A0A067Z556"/>
<dbReference type="InterPro" id="IPR013149">
    <property type="entry name" value="ADH-like_C"/>
</dbReference>
<dbReference type="GO" id="GO:0005737">
    <property type="term" value="C:cytoplasm"/>
    <property type="evidence" value="ECO:0007669"/>
    <property type="project" value="UniProtKB-SubCell"/>
</dbReference>
<dbReference type="GO" id="GO:0003723">
    <property type="term" value="F:RNA binding"/>
    <property type="evidence" value="ECO:0007669"/>
    <property type="project" value="UniProtKB-KW"/>
</dbReference>
<dbReference type="InterPro" id="IPR013154">
    <property type="entry name" value="ADH-like_N"/>
</dbReference>
<evidence type="ECO:0000259" key="9">
    <source>
        <dbReference type="SMART" id="SM00829"/>
    </source>
</evidence>
<evidence type="ECO:0000256" key="1">
    <source>
        <dbReference type="ARBA" id="ARBA00004496"/>
    </source>
</evidence>
<comment type="cofactor">
    <cofactor evidence="8">
        <name>Zn(2+)</name>
        <dbReference type="ChEBI" id="CHEBI:29105"/>
    </cofactor>
</comment>
<dbReference type="Pfam" id="PF00107">
    <property type="entry name" value="ADH_zinc_N"/>
    <property type="match status" value="1"/>
</dbReference>
<dbReference type="InterPro" id="IPR051603">
    <property type="entry name" value="Zinc-ADH_QOR/CCCR"/>
</dbReference>
<dbReference type="SMART" id="SM00829">
    <property type="entry name" value="PKS_ER"/>
    <property type="match status" value="1"/>
</dbReference>
<feature type="domain" description="Enoyl reductase (ER)" evidence="9">
    <location>
        <begin position="10"/>
        <end position="337"/>
    </location>
</feature>
<dbReference type="RefSeq" id="WP_041111727.1">
    <property type="nucleotide sequence ID" value="NZ_CP004373.1"/>
</dbReference>
<sequence>MKAIFLKDFGAPDQLVLREIPTPEPGPDDVLVRVESAGICHHDLLHRAGKLPGAPAGVILGHEVSGEIVQTGASVTALTVGDRVVGYQRRFCGTCRDCLRGRQDLCRSLSLPSIDTEGAYAEYIRLPAISAIRIPDNVPYPQAALASCPIGTAMRALVSQAGVQAGDTVLINGASGGLGVHQIQIAKARGAHVIAITGSERKVDFLRDLGAGTVLVSDGQYSRDVWAATAKQGVDVAMENLGFTLPQTLRSMGMGGRVIVLGNVSPADVPVSPGLLIGRRLRIQGSGSATLDEVRQSLALISAGIVRPWIDRIMPFPEAARAHELLEARQVDGRIILSGW</sequence>
<dbReference type="InterPro" id="IPR011032">
    <property type="entry name" value="GroES-like_sf"/>
</dbReference>
<proteinExistence type="inferred from homology"/>
<dbReference type="Gene3D" id="3.90.180.10">
    <property type="entry name" value="Medium-chain alcohol dehydrogenases, catalytic domain"/>
    <property type="match status" value="1"/>
</dbReference>
<dbReference type="PROSITE" id="PS00059">
    <property type="entry name" value="ADH_ZINC"/>
    <property type="match status" value="1"/>
</dbReference>
<protein>
    <submittedName>
        <fullName evidence="10">Alcohol dehydrogenase AdhT</fullName>
        <ecNumber evidence="10">1.1.1.1</ecNumber>
    </submittedName>
</protein>
<keyword evidence="6" id="KW-0007">Acetylation</keyword>
<dbReference type="GeneID" id="56905677"/>
<comment type="subcellular location">
    <subcellularLocation>
        <location evidence="1">Cytoplasm</location>
    </subcellularLocation>
</comment>
<name>A0A067Z556_GLUOY</name>
<evidence type="ECO:0000313" key="10">
    <source>
        <dbReference type="EMBL" id="AHK71344.1"/>
    </source>
</evidence>
<gene>
    <name evidence="10" type="primary">adhT</name>
    <name evidence="10" type="ORF">GLS_c14560</name>
</gene>
<dbReference type="Pfam" id="PF08240">
    <property type="entry name" value="ADH_N"/>
    <property type="match status" value="1"/>
</dbReference>
<keyword evidence="3" id="KW-0963">Cytoplasm</keyword>
<evidence type="ECO:0000256" key="3">
    <source>
        <dbReference type="ARBA" id="ARBA00022490"/>
    </source>
</evidence>
<dbReference type="PANTHER" id="PTHR44154">
    <property type="entry name" value="QUINONE OXIDOREDUCTASE"/>
    <property type="match status" value="1"/>
</dbReference>
<evidence type="ECO:0000313" key="11">
    <source>
        <dbReference type="Proteomes" id="UP000031656"/>
    </source>
</evidence>
<dbReference type="InterPro" id="IPR020843">
    <property type="entry name" value="ER"/>
</dbReference>